<dbReference type="InterPro" id="IPR036945">
    <property type="entry name" value="DAGK_sf"/>
</dbReference>
<dbReference type="PROSITE" id="PS01069">
    <property type="entry name" value="DAGK_PROKAR"/>
    <property type="match status" value="1"/>
</dbReference>
<dbReference type="InterPro" id="IPR000829">
    <property type="entry name" value="DAGK"/>
</dbReference>
<evidence type="ECO:0000313" key="17">
    <source>
        <dbReference type="Proteomes" id="UP000094580"/>
    </source>
</evidence>
<keyword evidence="9" id="KW-0067">ATP-binding</keyword>
<protein>
    <submittedName>
        <fullName evidence="16">Diacylglycerol kinase</fullName>
    </submittedName>
</protein>
<comment type="subcellular location">
    <subcellularLocation>
        <location evidence="1">Cell membrane</location>
        <topology evidence="1">Multi-pass membrane protein</topology>
    </subcellularLocation>
</comment>
<name>A0ABX2ZNT8_9BACI</name>
<dbReference type="PANTHER" id="PTHR34299">
    <property type="entry name" value="DIACYLGLYCEROL KINASE"/>
    <property type="match status" value="1"/>
</dbReference>
<evidence type="ECO:0000256" key="8">
    <source>
        <dbReference type="ARBA" id="ARBA00022777"/>
    </source>
</evidence>
<keyword evidence="10 15" id="KW-1133">Transmembrane helix</keyword>
<evidence type="ECO:0000256" key="12">
    <source>
        <dbReference type="ARBA" id="ARBA00023136"/>
    </source>
</evidence>
<feature type="transmembrane region" description="Helical" evidence="15">
    <location>
        <begin position="35"/>
        <end position="52"/>
    </location>
</feature>
<keyword evidence="17" id="KW-1185">Reference proteome</keyword>
<keyword evidence="12 15" id="KW-0472">Membrane</keyword>
<comment type="caution">
    <text evidence="16">The sequence shown here is derived from an EMBL/GenBank/DDBJ whole genome shotgun (WGS) entry which is preliminary data.</text>
</comment>
<evidence type="ECO:0000256" key="14">
    <source>
        <dbReference type="ARBA" id="ARBA00023264"/>
    </source>
</evidence>
<evidence type="ECO:0000256" key="3">
    <source>
        <dbReference type="ARBA" id="ARBA00022475"/>
    </source>
</evidence>
<dbReference type="Gene3D" id="1.10.287.3610">
    <property type="match status" value="1"/>
</dbReference>
<evidence type="ECO:0000256" key="13">
    <source>
        <dbReference type="ARBA" id="ARBA00023209"/>
    </source>
</evidence>
<evidence type="ECO:0000256" key="9">
    <source>
        <dbReference type="ARBA" id="ARBA00022840"/>
    </source>
</evidence>
<dbReference type="GO" id="GO:0016301">
    <property type="term" value="F:kinase activity"/>
    <property type="evidence" value="ECO:0007669"/>
    <property type="project" value="UniProtKB-KW"/>
</dbReference>
<evidence type="ECO:0000256" key="5">
    <source>
        <dbReference type="ARBA" id="ARBA00022679"/>
    </source>
</evidence>
<sequence>MALKDSKKRAPLFNSFGFAFSGIFKVIKDERNIKIHLFAALISIGLAFYLHISRIDWLILLLIITIVISLELVNSSIEAVVDLASPNKHPLAKKAKDVAAGAVLVAAIVSIIIGALLFFPYFTILR</sequence>
<evidence type="ECO:0000256" key="11">
    <source>
        <dbReference type="ARBA" id="ARBA00023098"/>
    </source>
</evidence>
<keyword evidence="13" id="KW-0594">Phospholipid biosynthesis</keyword>
<keyword evidence="4" id="KW-0444">Lipid biosynthesis</keyword>
<comment type="similarity">
    <text evidence="2">Belongs to the bacterial diacylglycerol kinase family.</text>
</comment>
<evidence type="ECO:0000256" key="15">
    <source>
        <dbReference type="SAM" id="Phobius"/>
    </source>
</evidence>
<dbReference type="PANTHER" id="PTHR34299:SF1">
    <property type="entry name" value="DIACYLGLYCEROL KINASE"/>
    <property type="match status" value="1"/>
</dbReference>
<dbReference type="Pfam" id="PF01219">
    <property type="entry name" value="DAGK_prokar"/>
    <property type="match status" value="1"/>
</dbReference>
<keyword evidence="7" id="KW-0547">Nucleotide-binding</keyword>
<keyword evidence="6 15" id="KW-0812">Transmembrane</keyword>
<keyword evidence="5" id="KW-0808">Transferase</keyword>
<gene>
    <name evidence="16" type="ORF">BED47_06980</name>
</gene>
<evidence type="ECO:0000256" key="4">
    <source>
        <dbReference type="ARBA" id="ARBA00022516"/>
    </source>
</evidence>
<evidence type="ECO:0000256" key="6">
    <source>
        <dbReference type="ARBA" id="ARBA00022692"/>
    </source>
</evidence>
<dbReference type="RefSeq" id="WP_069034175.1">
    <property type="nucleotide sequence ID" value="NZ_MDKC01000023.1"/>
</dbReference>
<keyword evidence="3" id="KW-1003">Cell membrane</keyword>
<keyword evidence="11" id="KW-0443">Lipid metabolism</keyword>
<organism evidence="16 17">
    <name type="scientific">Gottfriedia luciferensis</name>
    <dbReference type="NCBI Taxonomy" id="178774"/>
    <lineage>
        <taxon>Bacteria</taxon>
        <taxon>Bacillati</taxon>
        <taxon>Bacillota</taxon>
        <taxon>Bacilli</taxon>
        <taxon>Bacillales</taxon>
        <taxon>Bacillaceae</taxon>
        <taxon>Gottfriedia</taxon>
    </lineage>
</organism>
<keyword evidence="14" id="KW-1208">Phospholipid metabolism</keyword>
<feature type="transmembrane region" description="Helical" evidence="15">
    <location>
        <begin position="58"/>
        <end position="77"/>
    </location>
</feature>
<feature type="transmembrane region" description="Helical" evidence="15">
    <location>
        <begin position="98"/>
        <end position="122"/>
    </location>
</feature>
<evidence type="ECO:0000256" key="2">
    <source>
        <dbReference type="ARBA" id="ARBA00005967"/>
    </source>
</evidence>
<reference evidence="16 17" key="1">
    <citation type="submission" date="2016-07" db="EMBL/GenBank/DDBJ databases">
        <authorList>
            <person name="Townsley L."/>
            <person name="Shank E.A."/>
        </authorList>
    </citation>
    <scope>NUCLEOTIDE SEQUENCE [LARGE SCALE GENOMIC DNA]</scope>
    <source>
        <strain evidence="16 17">CH01</strain>
    </source>
</reference>
<dbReference type="Proteomes" id="UP000094580">
    <property type="component" value="Unassembled WGS sequence"/>
</dbReference>
<keyword evidence="8 16" id="KW-0418">Kinase</keyword>
<dbReference type="CDD" id="cd14265">
    <property type="entry name" value="UDPK_IM_like"/>
    <property type="match status" value="1"/>
</dbReference>
<accession>A0ABX2ZNT8</accession>
<evidence type="ECO:0000313" key="16">
    <source>
        <dbReference type="EMBL" id="ODG91396.1"/>
    </source>
</evidence>
<dbReference type="InterPro" id="IPR033717">
    <property type="entry name" value="UDPK"/>
</dbReference>
<proteinExistence type="inferred from homology"/>
<evidence type="ECO:0000256" key="7">
    <source>
        <dbReference type="ARBA" id="ARBA00022741"/>
    </source>
</evidence>
<evidence type="ECO:0000256" key="10">
    <source>
        <dbReference type="ARBA" id="ARBA00022989"/>
    </source>
</evidence>
<dbReference type="EMBL" id="MDKC01000023">
    <property type="protein sequence ID" value="ODG91396.1"/>
    <property type="molecule type" value="Genomic_DNA"/>
</dbReference>
<evidence type="ECO:0000256" key="1">
    <source>
        <dbReference type="ARBA" id="ARBA00004651"/>
    </source>
</evidence>